<sequence>MRTIPISIILLVVSLCLFSCKEEKKKTKPANTPKQTTQPGQAKSIDLQKLNRKATELKQYATTKGFNTHYAFFIDFNVHSGRKRFVLYDLENMKPISKSLVAHGQGSNYMNEEVEFSNIVNSNCSSPGKYKIGLKYSGRFGTAYKLHGLDATNSRAFERFVVLHGHSCVPSDETWVGICRSDGCPTLNYDYFKKVQPIIDQSRKPVLLYIYK</sequence>
<dbReference type="AlphaFoldDB" id="A0A327QCA2"/>
<comment type="caution">
    <text evidence="1">The sequence shown here is derived from an EMBL/GenBank/DDBJ whole genome shotgun (WGS) entry which is preliminary data.</text>
</comment>
<dbReference type="EMBL" id="QLLL01000007">
    <property type="protein sequence ID" value="RAJ01494.1"/>
    <property type="molecule type" value="Genomic_DNA"/>
</dbReference>
<dbReference type="Pfam" id="PF13645">
    <property type="entry name" value="YkuD_2"/>
    <property type="match status" value="1"/>
</dbReference>
<dbReference type="PANTHER" id="PTHR38477:SF1">
    <property type="entry name" value="MUREIN L,D-TRANSPEPTIDASE CATALYTIC DOMAIN FAMILY PROTEIN"/>
    <property type="match status" value="1"/>
</dbReference>
<dbReference type="RefSeq" id="WP_111599136.1">
    <property type="nucleotide sequence ID" value="NZ_QLLL01000007.1"/>
</dbReference>
<dbReference type="InterPro" id="IPR032676">
    <property type="entry name" value="YkuD_2"/>
</dbReference>
<organism evidence="1 2">
    <name type="scientific">Chitinophaga skermanii</name>
    <dbReference type="NCBI Taxonomy" id="331697"/>
    <lineage>
        <taxon>Bacteria</taxon>
        <taxon>Pseudomonadati</taxon>
        <taxon>Bacteroidota</taxon>
        <taxon>Chitinophagia</taxon>
        <taxon>Chitinophagales</taxon>
        <taxon>Chitinophagaceae</taxon>
        <taxon>Chitinophaga</taxon>
    </lineage>
</organism>
<accession>A0A327QCA2</accession>
<dbReference type="PANTHER" id="PTHR38477">
    <property type="entry name" value="HYPOTHETICAL EXPORTED PROTEIN"/>
    <property type="match status" value="1"/>
</dbReference>
<dbReference type="OrthoDB" id="1247236at2"/>
<keyword evidence="2" id="KW-1185">Reference proteome</keyword>
<dbReference type="Proteomes" id="UP000249547">
    <property type="component" value="Unassembled WGS sequence"/>
</dbReference>
<name>A0A327QCA2_9BACT</name>
<evidence type="ECO:0000313" key="1">
    <source>
        <dbReference type="EMBL" id="RAJ01494.1"/>
    </source>
</evidence>
<evidence type="ECO:0000313" key="2">
    <source>
        <dbReference type="Proteomes" id="UP000249547"/>
    </source>
</evidence>
<gene>
    <name evidence="1" type="ORF">LX64_03709</name>
</gene>
<reference evidence="1 2" key="1">
    <citation type="submission" date="2018-06" db="EMBL/GenBank/DDBJ databases">
        <title>Genomic Encyclopedia of Archaeal and Bacterial Type Strains, Phase II (KMG-II): from individual species to whole genera.</title>
        <authorList>
            <person name="Goeker M."/>
        </authorList>
    </citation>
    <scope>NUCLEOTIDE SEQUENCE [LARGE SCALE GENOMIC DNA]</scope>
    <source>
        <strain evidence="1 2">DSM 23857</strain>
    </source>
</reference>
<proteinExistence type="predicted"/>
<protein>
    <submittedName>
        <fullName evidence="1">L,D-transpeptidase-like protein</fullName>
    </submittedName>
</protein>